<organism evidence="2 3">
    <name type="scientific">Rousettus aegyptiacus</name>
    <name type="common">Egyptian fruit bat</name>
    <name type="synonym">Pteropus aegyptiacus</name>
    <dbReference type="NCBI Taxonomy" id="9407"/>
    <lineage>
        <taxon>Eukaryota</taxon>
        <taxon>Metazoa</taxon>
        <taxon>Chordata</taxon>
        <taxon>Craniata</taxon>
        <taxon>Vertebrata</taxon>
        <taxon>Euteleostomi</taxon>
        <taxon>Mammalia</taxon>
        <taxon>Eutheria</taxon>
        <taxon>Laurasiatheria</taxon>
        <taxon>Chiroptera</taxon>
        <taxon>Yinpterochiroptera</taxon>
        <taxon>Pteropodoidea</taxon>
        <taxon>Pteropodidae</taxon>
        <taxon>Rousettinae</taxon>
        <taxon>Rousettus</taxon>
    </lineage>
</organism>
<evidence type="ECO:0000313" key="2">
    <source>
        <dbReference type="EMBL" id="KAF6506210.1"/>
    </source>
</evidence>
<dbReference type="EMBL" id="JACASE010000001">
    <property type="protein sequence ID" value="KAF6506210.1"/>
    <property type="molecule type" value="Genomic_DNA"/>
</dbReference>
<evidence type="ECO:0000313" key="3">
    <source>
        <dbReference type="Proteomes" id="UP000593571"/>
    </source>
</evidence>
<proteinExistence type="predicted"/>
<evidence type="ECO:0000256" key="1">
    <source>
        <dbReference type="SAM" id="MobiDB-lite"/>
    </source>
</evidence>
<reference evidence="2 3" key="1">
    <citation type="journal article" date="2020" name="Nature">
        <title>Six reference-quality genomes reveal evolution of bat adaptations.</title>
        <authorList>
            <person name="Jebb D."/>
            <person name="Huang Z."/>
            <person name="Pippel M."/>
            <person name="Hughes G.M."/>
            <person name="Lavrichenko K."/>
            <person name="Devanna P."/>
            <person name="Winkler S."/>
            <person name="Jermiin L.S."/>
            <person name="Skirmuntt E.C."/>
            <person name="Katzourakis A."/>
            <person name="Burkitt-Gray L."/>
            <person name="Ray D.A."/>
            <person name="Sullivan K.A.M."/>
            <person name="Roscito J.G."/>
            <person name="Kirilenko B.M."/>
            <person name="Davalos L.M."/>
            <person name="Corthals A.P."/>
            <person name="Power M.L."/>
            <person name="Jones G."/>
            <person name="Ransome R.D."/>
            <person name="Dechmann D.K.N."/>
            <person name="Locatelli A.G."/>
            <person name="Puechmaille S.J."/>
            <person name="Fedrigo O."/>
            <person name="Jarvis E.D."/>
            <person name="Hiller M."/>
            <person name="Vernes S.C."/>
            <person name="Myers E.W."/>
            <person name="Teeling E.C."/>
        </authorList>
    </citation>
    <scope>NUCLEOTIDE SEQUENCE [LARGE SCALE GENOMIC DNA]</scope>
    <source>
        <strain evidence="2">MRouAeg1</strain>
        <tissue evidence="2">Muscle</tissue>
    </source>
</reference>
<gene>
    <name evidence="2" type="ORF">HJG63_008008</name>
</gene>
<accession>A0A7J8KBH7</accession>
<feature type="region of interest" description="Disordered" evidence="1">
    <location>
        <begin position="1"/>
        <end position="25"/>
    </location>
</feature>
<keyword evidence="3" id="KW-1185">Reference proteome</keyword>
<comment type="caution">
    <text evidence="2">The sequence shown here is derived from an EMBL/GenBank/DDBJ whole genome shotgun (WGS) entry which is preliminary data.</text>
</comment>
<dbReference type="Proteomes" id="UP000593571">
    <property type="component" value="Unassembled WGS sequence"/>
</dbReference>
<name>A0A7J8KBH7_ROUAE</name>
<protein>
    <submittedName>
        <fullName evidence="2">Uncharacterized protein</fullName>
    </submittedName>
</protein>
<sequence length="283" mass="30060">MVGPCHGTSGRSDGTRLPGDGSGRVVRRWAPRLRRQVGAGHWAASPDPAHSSSCPVSELLLPRSRQRGTGESHFAAGSVCTFPFASEAWRLFPCARAAAFRSCVNCLLGTVVPAAAFGPLRCILHTCRRSELLEKAALAGHSLARSPAGRSQPRIHDRASAPRLSAIAARASGHARSASPDSGLQAAWTFVSSSHAGLFPVAGSPSHRVTVTSARAPRPPSRLLTLSHLGTVRHLRDPWPERPRACWVSAAGSPLRALTAPLESQPPPPHRLSCWLSTEPRTV</sequence>
<dbReference type="AlphaFoldDB" id="A0A7J8KBH7"/>
<feature type="region of interest" description="Disordered" evidence="1">
    <location>
        <begin position="259"/>
        <end position="283"/>
    </location>
</feature>